<keyword evidence="5" id="KW-0998">Cell outer membrane</keyword>
<proteinExistence type="inferred from homology"/>
<gene>
    <name evidence="8" type="ORF">EL17_01850</name>
</gene>
<dbReference type="Gene3D" id="1.25.40.10">
    <property type="entry name" value="Tetratricopeptide repeat domain"/>
    <property type="match status" value="1"/>
</dbReference>
<evidence type="ECO:0000313" key="9">
    <source>
        <dbReference type="Proteomes" id="UP000027821"/>
    </source>
</evidence>
<dbReference type="STRING" id="1048983.EL17_01850"/>
<evidence type="ECO:0000256" key="4">
    <source>
        <dbReference type="ARBA" id="ARBA00023136"/>
    </source>
</evidence>
<evidence type="ECO:0000256" key="6">
    <source>
        <dbReference type="SAM" id="SignalP"/>
    </source>
</evidence>
<dbReference type="CDD" id="cd08977">
    <property type="entry name" value="SusD"/>
    <property type="match status" value="1"/>
</dbReference>
<dbReference type="InterPro" id="IPR012944">
    <property type="entry name" value="SusD_RagB_dom"/>
</dbReference>
<feature type="domain" description="RagB/SusD" evidence="7">
    <location>
        <begin position="376"/>
        <end position="531"/>
    </location>
</feature>
<comment type="caution">
    <text evidence="8">The sequence shown here is derived from an EMBL/GenBank/DDBJ whole genome shotgun (WGS) entry which is preliminary data.</text>
</comment>
<comment type="subcellular location">
    <subcellularLocation>
        <location evidence="1">Cell outer membrane</location>
    </subcellularLocation>
</comment>
<dbReference type="SUPFAM" id="SSF48452">
    <property type="entry name" value="TPR-like"/>
    <property type="match status" value="1"/>
</dbReference>
<feature type="chain" id="PRO_5001695825" evidence="6">
    <location>
        <begin position="22"/>
        <end position="531"/>
    </location>
</feature>
<evidence type="ECO:0000313" key="8">
    <source>
        <dbReference type="EMBL" id="KEO75308.1"/>
    </source>
</evidence>
<dbReference type="OrthoDB" id="9783641at2"/>
<evidence type="ECO:0000256" key="5">
    <source>
        <dbReference type="ARBA" id="ARBA00023237"/>
    </source>
</evidence>
<evidence type="ECO:0000259" key="7">
    <source>
        <dbReference type="Pfam" id="PF07980"/>
    </source>
</evidence>
<dbReference type="Gene3D" id="1.10.3780.10">
    <property type="entry name" value="SusD-like"/>
    <property type="match status" value="1"/>
</dbReference>
<evidence type="ECO:0000256" key="1">
    <source>
        <dbReference type="ARBA" id="ARBA00004442"/>
    </source>
</evidence>
<dbReference type="RefSeq" id="WP_035070021.1">
    <property type="nucleotide sequence ID" value="NZ_JMIH01000013.1"/>
</dbReference>
<dbReference type="InterPro" id="IPR011990">
    <property type="entry name" value="TPR-like_helical_dom_sf"/>
</dbReference>
<accession>A0A074L643</accession>
<dbReference type="AlphaFoldDB" id="A0A074L643"/>
<dbReference type="EMBL" id="JMIH01000013">
    <property type="protein sequence ID" value="KEO75308.1"/>
    <property type="molecule type" value="Genomic_DNA"/>
</dbReference>
<dbReference type="Gene3D" id="1.25.40.390">
    <property type="match status" value="1"/>
</dbReference>
<keyword evidence="4" id="KW-0472">Membrane</keyword>
<dbReference type="Pfam" id="PF07980">
    <property type="entry name" value="SusD_RagB"/>
    <property type="match status" value="1"/>
</dbReference>
<protein>
    <submittedName>
        <fullName evidence="8">Membrane protein</fullName>
    </submittedName>
</protein>
<dbReference type="Proteomes" id="UP000027821">
    <property type="component" value="Unassembled WGS sequence"/>
</dbReference>
<reference evidence="8 9" key="1">
    <citation type="submission" date="2014-04" db="EMBL/GenBank/DDBJ databases">
        <title>Characterization and application of a salt tolerant electro-active bacterium.</title>
        <authorList>
            <person name="Yang L."/>
            <person name="Wei S."/>
            <person name="Tay Q.X.M."/>
        </authorList>
    </citation>
    <scope>NUCLEOTIDE SEQUENCE [LARGE SCALE GENOMIC DNA]</scope>
    <source>
        <strain evidence="8 9">LY1</strain>
    </source>
</reference>
<dbReference type="PROSITE" id="PS51257">
    <property type="entry name" value="PROKAR_LIPOPROTEIN"/>
    <property type="match status" value="1"/>
</dbReference>
<organism evidence="8 9">
    <name type="scientific">Anditalea andensis</name>
    <dbReference type="NCBI Taxonomy" id="1048983"/>
    <lineage>
        <taxon>Bacteria</taxon>
        <taxon>Pseudomonadati</taxon>
        <taxon>Bacteroidota</taxon>
        <taxon>Cytophagia</taxon>
        <taxon>Cytophagales</taxon>
        <taxon>Cytophagaceae</taxon>
        <taxon>Anditalea</taxon>
    </lineage>
</organism>
<sequence>MNNRFLKIIALAMGMFISVTACTDLDIDPYGELTSVQVYNDFDNYIQVLAKMYAGLAIAGQSGPDGRGDIGGQDEGASTYLRAYWKLQEIPTDEAIISWNDEGLPTLNTLTWSSDNGFIAAMYYRIFYQITLASEFIRETSDANMAERGISEQDQVTARIYRAEARFLRALSYYHALDLYGNVPFVTEGDAIDYFFPPQTDRRSLFTYIESELLSIIPDMVAPRQHEYARADQGAARMLLAKMYLNAEVYIGEARYTDAIAQLNEVISAGYTLEPVYEHLFFADNDQSNEIIFPIAYDQVNTQAWGGATFLVNGAIGGNMAQFYNFGVPGGWAGMRARPELVDLYPNVNGIPDSRGLFHTNGQQKDVENISVFQDGYGVIKFRNITKETNARPAGPVSDQVSVDFPLFRLADAYLMYAEAVLRGGTGGTAQQALGYINELRARAYGNASGNITATQLNLDFIIDERARELKWEATRRTDLIRFGRFTGNSYVWQWKGGTFNGTGVADFRNLYPLPQADLIANPTLQQNPGY</sequence>
<keyword evidence="9" id="KW-1185">Reference proteome</keyword>
<evidence type="ECO:0000256" key="2">
    <source>
        <dbReference type="ARBA" id="ARBA00006275"/>
    </source>
</evidence>
<dbReference type="GO" id="GO:0009279">
    <property type="term" value="C:cell outer membrane"/>
    <property type="evidence" value="ECO:0007669"/>
    <property type="project" value="UniProtKB-SubCell"/>
</dbReference>
<dbReference type="eggNOG" id="COG3637">
    <property type="taxonomic scope" value="Bacteria"/>
</dbReference>
<comment type="similarity">
    <text evidence="2">Belongs to the SusD family.</text>
</comment>
<feature type="signal peptide" evidence="6">
    <location>
        <begin position="1"/>
        <end position="21"/>
    </location>
</feature>
<keyword evidence="3 6" id="KW-0732">Signal</keyword>
<name>A0A074L643_9BACT</name>
<evidence type="ECO:0000256" key="3">
    <source>
        <dbReference type="ARBA" id="ARBA00022729"/>
    </source>
</evidence>